<reference evidence="1 2" key="1">
    <citation type="submission" date="2016-04" db="EMBL/GenBank/DDBJ databases">
        <title>Genome analysis of Thermosulfurimonas dismutans, the first thermophilic sulfur-disproportionating bacterium of the phylum Thermodesulfobacteria.</title>
        <authorList>
            <person name="Mardanov A.V."/>
            <person name="Beletsky A.V."/>
            <person name="Kadnikov V.V."/>
            <person name="Slobodkin A.I."/>
            <person name="Ravin N.V."/>
        </authorList>
    </citation>
    <scope>NUCLEOTIDE SEQUENCE [LARGE SCALE GENOMIC DNA]</scope>
    <source>
        <strain evidence="1 2">S95</strain>
    </source>
</reference>
<dbReference type="Proteomes" id="UP000078390">
    <property type="component" value="Unassembled WGS sequence"/>
</dbReference>
<evidence type="ECO:0000313" key="2">
    <source>
        <dbReference type="Proteomes" id="UP000078390"/>
    </source>
</evidence>
<name>A0A179D4N4_9BACT</name>
<gene>
    <name evidence="1" type="ORF">TDIS_0953</name>
</gene>
<comment type="caution">
    <text evidence="1">The sequence shown here is derived from an EMBL/GenBank/DDBJ whole genome shotgun (WGS) entry which is preliminary data.</text>
</comment>
<sequence length="57" mass="6778">MFGKDESFEAFLRNEYWAFGGYERPGEWEEEEEESSAFWADDDPFDRYAESLDLLAP</sequence>
<organism evidence="1 2">
    <name type="scientific">Thermosulfurimonas dismutans</name>
    <dbReference type="NCBI Taxonomy" id="999894"/>
    <lineage>
        <taxon>Bacteria</taxon>
        <taxon>Pseudomonadati</taxon>
        <taxon>Thermodesulfobacteriota</taxon>
        <taxon>Thermodesulfobacteria</taxon>
        <taxon>Thermodesulfobacteriales</taxon>
        <taxon>Thermodesulfobacteriaceae</taxon>
        <taxon>Thermosulfurimonas</taxon>
    </lineage>
</organism>
<dbReference type="RefSeq" id="WP_153303760.1">
    <property type="nucleotide sequence ID" value="NZ_LWLG01000004.1"/>
</dbReference>
<dbReference type="AlphaFoldDB" id="A0A179D4N4"/>
<protein>
    <submittedName>
        <fullName evidence="1">Uncharacterized protein</fullName>
    </submittedName>
</protein>
<accession>A0A179D4N4</accession>
<keyword evidence="2" id="KW-1185">Reference proteome</keyword>
<evidence type="ECO:0000313" key="1">
    <source>
        <dbReference type="EMBL" id="OAQ21027.1"/>
    </source>
</evidence>
<proteinExistence type="predicted"/>
<dbReference type="STRING" id="999894.TDIS_0953"/>
<dbReference type="EMBL" id="LWLG01000004">
    <property type="protein sequence ID" value="OAQ21027.1"/>
    <property type="molecule type" value="Genomic_DNA"/>
</dbReference>